<evidence type="ECO:0000313" key="3">
    <source>
        <dbReference type="Proteomes" id="UP001473063"/>
    </source>
</evidence>
<keyword evidence="1" id="KW-1133">Transmembrane helix</keyword>
<dbReference type="PROSITE" id="PS51257">
    <property type="entry name" value="PROKAR_LIPOPROTEIN"/>
    <property type="match status" value="1"/>
</dbReference>
<sequence length="45" mass="4878">MGRLAGFMLFFIGVGMVLGILITENLIVIGIAVACLLCGYHMFCR</sequence>
<comment type="caution">
    <text evidence="2">The sequence shown here is derived from an EMBL/GenBank/DDBJ whole genome shotgun (WGS) entry which is preliminary data.</text>
</comment>
<keyword evidence="1" id="KW-0812">Transmembrane</keyword>
<name>A0ABV1BG43_9FIRM</name>
<reference evidence="2 3" key="1">
    <citation type="submission" date="2024-03" db="EMBL/GenBank/DDBJ databases">
        <title>Human intestinal bacterial collection.</title>
        <authorList>
            <person name="Pauvert C."/>
            <person name="Hitch T.C.A."/>
            <person name="Clavel T."/>
        </authorList>
    </citation>
    <scope>NUCLEOTIDE SEQUENCE [LARGE SCALE GENOMIC DNA]</scope>
    <source>
        <strain evidence="2 3">CLA-JM-H16</strain>
    </source>
</reference>
<dbReference type="EMBL" id="JBBMEJ010000010">
    <property type="protein sequence ID" value="MEQ2371242.1"/>
    <property type="molecule type" value="Genomic_DNA"/>
</dbReference>
<feature type="transmembrane region" description="Helical" evidence="1">
    <location>
        <begin position="6"/>
        <end position="39"/>
    </location>
</feature>
<dbReference type="Proteomes" id="UP001473063">
    <property type="component" value="Unassembled WGS sequence"/>
</dbReference>
<keyword evidence="1" id="KW-0472">Membrane</keyword>
<accession>A0ABV1BG43</accession>
<gene>
    <name evidence="2" type="ORF">WMO28_09850</name>
</gene>
<organism evidence="2 3">
    <name type="scientific">Blautia aquisgranensis</name>
    <dbReference type="NCBI Taxonomy" id="3133153"/>
    <lineage>
        <taxon>Bacteria</taxon>
        <taxon>Bacillati</taxon>
        <taxon>Bacillota</taxon>
        <taxon>Clostridia</taxon>
        <taxon>Lachnospirales</taxon>
        <taxon>Lachnospiraceae</taxon>
        <taxon>Blautia</taxon>
    </lineage>
</organism>
<protein>
    <submittedName>
        <fullName evidence="2">Uncharacterized protein</fullName>
    </submittedName>
</protein>
<dbReference type="RefSeq" id="WP_349056852.1">
    <property type="nucleotide sequence ID" value="NZ_JBBMEJ010000010.1"/>
</dbReference>
<evidence type="ECO:0000313" key="2">
    <source>
        <dbReference type="EMBL" id="MEQ2371242.1"/>
    </source>
</evidence>
<evidence type="ECO:0000256" key="1">
    <source>
        <dbReference type="SAM" id="Phobius"/>
    </source>
</evidence>
<keyword evidence="3" id="KW-1185">Reference proteome</keyword>
<proteinExistence type="predicted"/>